<organism evidence="1 2">
    <name type="scientific">Candidatus Merdiplasma excrementigallinarum</name>
    <dbReference type="NCBI Taxonomy" id="2840864"/>
    <lineage>
        <taxon>Bacteria</taxon>
        <taxon>Bacillati</taxon>
        <taxon>Bacillota</taxon>
        <taxon>Clostridia</taxon>
        <taxon>Lachnospirales</taxon>
        <taxon>Lachnospiraceae</taxon>
        <taxon>Lachnospiraceae incertae sedis</taxon>
        <taxon>Candidatus Merdiplasma</taxon>
    </lineage>
</organism>
<dbReference type="EMBL" id="DVOS01000057">
    <property type="protein sequence ID" value="HIV23597.1"/>
    <property type="molecule type" value="Genomic_DNA"/>
</dbReference>
<dbReference type="AlphaFoldDB" id="A0A9D1P036"/>
<reference evidence="1" key="1">
    <citation type="submission" date="2020-10" db="EMBL/GenBank/DDBJ databases">
        <authorList>
            <person name="Gilroy R."/>
        </authorList>
    </citation>
    <scope>NUCLEOTIDE SEQUENCE</scope>
    <source>
        <strain evidence="1">ChiBcec6-7307</strain>
    </source>
</reference>
<dbReference type="Proteomes" id="UP000886889">
    <property type="component" value="Unassembled WGS sequence"/>
</dbReference>
<feature type="non-terminal residue" evidence="1">
    <location>
        <position position="241"/>
    </location>
</feature>
<evidence type="ECO:0000313" key="2">
    <source>
        <dbReference type="Proteomes" id="UP000886889"/>
    </source>
</evidence>
<sequence length="241" mass="28479">MSQLRDLIPSKLLKTAGGTELTDLLYIFNGTATLETDPVEPSSYPDDVRRCKRALTRFWETCGGDFLENLFRFLQRGREERRNTAEGSLKELASFSLFLPARVFVYLATEIEGQPFWELWLDWKDKIYHDEQIKQYDSRELQEQREKWRKEPFPKIRTFEYLKQDDWFTFEDTPEKLKGKGNYCLTDDDRLFWWDGTDEVILSDTLAQWLKDLAARHIKLMELPNAGYGDAFGGPDFLKNF</sequence>
<name>A0A9D1P036_9FIRM</name>
<protein>
    <submittedName>
        <fullName evidence="1">Uncharacterized protein</fullName>
    </submittedName>
</protein>
<gene>
    <name evidence="1" type="ORF">IAC80_06625</name>
</gene>
<comment type="caution">
    <text evidence="1">The sequence shown here is derived from an EMBL/GenBank/DDBJ whole genome shotgun (WGS) entry which is preliminary data.</text>
</comment>
<proteinExistence type="predicted"/>
<reference evidence="1" key="2">
    <citation type="journal article" date="2021" name="PeerJ">
        <title>Extensive microbial diversity within the chicken gut microbiome revealed by metagenomics and culture.</title>
        <authorList>
            <person name="Gilroy R."/>
            <person name="Ravi A."/>
            <person name="Getino M."/>
            <person name="Pursley I."/>
            <person name="Horton D.L."/>
            <person name="Alikhan N.F."/>
            <person name="Baker D."/>
            <person name="Gharbi K."/>
            <person name="Hall N."/>
            <person name="Watson M."/>
            <person name="Adriaenssens E.M."/>
            <person name="Foster-Nyarko E."/>
            <person name="Jarju S."/>
            <person name="Secka A."/>
            <person name="Antonio M."/>
            <person name="Oren A."/>
            <person name="Chaudhuri R.R."/>
            <person name="La Ragione R."/>
            <person name="Hildebrand F."/>
            <person name="Pallen M.J."/>
        </authorList>
    </citation>
    <scope>NUCLEOTIDE SEQUENCE</scope>
    <source>
        <strain evidence="1">ChiBcec6-7307</strain>
    </source>
</reference>
<evidence type="ECO:0000313" key="1">
    <source>
        <dbReference type="EMBL" id="HIV23597.1"/>
    </source>
</evidence>
<accession>A0A9D1P036</accession>